<dbReference type="Proteomes" id="UP000009877">
    <property type="component" value="Unassembled WGS sequence"/>
</dbReference>
<dbReference type="EMBL" id="ANHZ02000005">
    <property type="protein sequence ID" value="EME37206.1"/>
    <property type="molecule type" value="Genomic_DNA"/>
</dbReference>
<dbReference type="InterPro" id="IPR029455">
    <property type="entry name" value="GHL15"/>
</dbReference>
<accession>M2XDN0</accession>
<keyword evidence="2" id="KW-1185">Reference proteome</keyword>
<reference evidence="1 2" key="1">
    <citation type="journal article" date="2014" name="Genome Announc.">
        <title>Draft Genome Sequence of Kocuria palustris PEL.</title>
        <authorList>
            <person name="Sharma G."/>
            <person name="Khatri I."/>
            <person name="Subramanian S."/>
        </authorList>
    </citation>
    <scope>NUCLEOTIDE SEQUENCE [LARGE SCALE GENOMIC DNA]</scope>
    <source>
        <strain evidence="1 2">PEL</strain>
    </source>
</reference>
<name>M2XDN0_9MICC</name>
<comment type="caution">
    <text evidence="1">The sequence shown here is derived from an EMBL/GenBank/DDBJ whole genome shotgun (WGS) entry which is preliminary data.</text>
</comment>
<organism evidence="1 2">
    <name type="scientific">Kocuria palustris PEL</name>
    <dbReference type="NCBI Taxonomy" id="1236550"/>
    <lineage>
        <taxon>Bacteria</taxon>
        <taxon>Bacillati</taxon>
        <taxon>Actinomycetota</taxon>
        <taxon>Actinomycetes</taxon>
        <taxon>Micrococcales</taxon>
        <taxon>Micrococcaceae</taxon>
        <taxon>Kocuria</taxon>
    </lineage>
</organism>
<evidence type="ECO:0000313" key="2">
    <source>
        <dbReference type="Proteomes" id="UP000009877"/>
    </source>
</evidence>
<proteinExistence type="predicted"/>
<protein>
    <submittedName>
        <fullName evidence="1">Uncharacterized protein</fullName>
    </submittedName>
</protein>
<gene>
    <name evidence="1" type="ORF">C884_02120</name>
</gene>
<dbReference type="AlphaFoldDB" id="M2XDN0"/>
<evidence type="ECO:0000313" key="1">
    <source>
        <dbReference type="EMBL" id="EME37206.1"/>
    </source>
</evidence>
<dbReference type="Pfam" id="PF14885">
    <property type="entry name" value="GHL15"/>
    <property type="match status" value="1"/>
</dbReference>
<dbReference type="RefSeq" id="WP_006214133.1">
    <property type="nucleotide sequence ID" value="NZ_ANHZ02000005.1"/>
</dbReference>
<dbReference type="STRING" id="71999.KPaMU14_11530"/>
<sequence length="388" mass="42187">MADSTDSARERIGGGRPGAWVRLGGAASEGRRALEIGHAVGEVGTVVLEPWETAAAQRLKSEDPAVVVLCRRRTLIVDESESGPVHSNGLSYDQAEANGWVARSRAEEAITWEAHPGQWQLRIWDPACRTAWTEAIVRELSDSPFDGVLADDLDLDDHPLDLPLPDLGSDTQLREAHDALIRQAGEALNGIGKLLIAVVEDARRMPERWVELSAWGGVCEPTWLSTAHGRMLDPGAARQQASLITSEGPGRVPAEQLVLVRMPIAASLLRRTELDQAQEQQLVRCGLAAFWVFGAGRGRFAAGSRDGTRAHWIPEMQWDLGAPLGPAEGVVSMWSREFEGGWAVVNLASDGRRRRHVTIPEGMLGPDGAPMRGTQVLRAHQGILLRRA</sequence>